<dbReference type="WBParaSite" id="nRc.2.0.1.t37659-RA">
    <property type="protein sequence ID" value="nRc.2.0.1.t37659-RA"/>
    <property type="gene ID" value="nRc.2.0.1.g37659"/>
</dbReference>
<dbReference type="Proteomes" id="UP000887565">
    <property type="component" value="Unplaced"/>
</dbReference>
<accession>A0A915KID3</accession>
<evidence type="ECO:0000313" key="2">
    <source>
        <dbReference type="WBParaSite" id="nRc.2.0.1.t37659-RA"/>
    </source>
</evidence>
<proteinExistence type="predicted"/>
<dbReference type="AlphaFoldDB" id="A0A915KID3"/>
<organism evidence="1 2">
    <name type="scientific">Romanomermis culicivorax</name>
    <name type="common">Nematode worm</name>
    <dbReference type="NCBI Taxonomy" id="13658"/>
    <lineage>
        <taxon>Eukaryota</taxon>
        <taxon>Metazoa</taxon>
        <taxon>Ecdysozoa</taxon>
        <taxon>Nematoda</taxon>
        <taxon>Enoplea</taxon>
        <taxon>Dorylaimia</taxon>
        <taxon>Mermithida</taxon>
        <taxon>Mermithoidea</taxon>
        <taxon>Mermithidae</taxon>
        <taxon>Romanomermis</taxon>
    </lineage>
</organism>
<evidence type="ECO:0000313" key="1">
    <source>
        <dbReference type="Proteomes" id="UP000887565"/>
    </source>
</evidence>
<keyword evidence="1" id="KW-1185">Reference proteome</keyword>
<protein>
    <submittedName>
        <fullName evidence="2">Uncharacterized protein</fullName>
    </submittedName>
</protein>
<reference evidence="2" key="1">
    <citation type="submission" date="2022-11" db="UniProtKB">
        <authorList>
            <consortium name="WormBaseParasite"/>
        </authorList>
    </citation>
    <scope>IDENTIFICATION</scope>
</reference>
<sequence length="75" mass="8703">MEYGRRSVSNGYEIGFLENERSKCRIRQFGNVIRSDNSSMVTLLEDYRIIEIDFTIARSALPATIHLDLEENYAN</sequence>
<name>A0A915KID3_ROMCU</name>